<dbReference type="Pfam" id="PF07733">
    <property type="entry name" value="DNA_pol3_alpha"/>
    <property type="match status" value="1"/>
</dbReference>
<dbReference type="InterPro" id="IPR016195">
    <property type="entry name" value="Pol/histidinol_Pase-like"/>
</dbReference>
<dbReference type="NCBIfam" id="TIGR00594">
    <property type="entry name" value="polc"/>
    <property type="match status" value="1"/>
</dbReference>
<dbReference type="CDD" id="cd04485">
    <property type="entry name" value="DnaE_OBF"/>
    <property type="match status" value="1"/>
</dbReference>
<keyword evidence="10" id="KW-1185">Reference proteome</keyword>
<proteinExistence type="predicted"/>
<dbReference type="Gene3D" id="1.10.150.870">
    <property type="match status" value="1"/>
</dbReference>
<name>A0ABS3AXV5_9BACT</name>
<accession>A0ABS3AXV5</accession>
<dbReference type="SUPFAM" id="SSF89550">
    <property type="entry name" value="PHP domain-like"/>
    <property type="match status" value="1"/>
</dbReference>
<evidence type="ECO:0000256" key="6">
    <source>
        <dbReference type="ARBA" id="ARBA00022932"/>
    </source>
</evidence>
<dbReference type="InterPro" id="IPR011708">
    <property type="entry name" value="DNA_pol3_alpha_NTPase_dom"/>
</dbReference>
<comment type="caution">
    <text evidence="9">The sequence shown here is derived from an EMBL/GenBank/DDBJ whole genome shotgun (WGS) entry which is preliminary data.</text>
</comment>
<keyword evidence="3" id="KW-0808">Transferase</keyword>
<keyword evidence="5" id="KW-0235">DNA replication</keyword>
<dbReference type="InterPro" id="IPR029460">
    <property type="entry name" value="DNAPol_HHH"/>
</dbReference>
<evidence type="ECO:0000313" key="9">
    <source>
        <dbReference type="EMBL" id="MBN4068170.1"/>
    </source>
</evidence>
<dbReference type="Pfam" id="PF02811">
    <property type="entry name" value="PHP"/>
    <property type="match status" value="1"/>
</dbReference>
<dbReference type="InterPro" id="IPR004805">
    <property type="entry name" value="DnaE2/DnaE/PolC"/>
</dbReference>
<feature type="domain" description="Polymerase/histidinol phosphatase N-terminal" evidence="8">
    <location>
        <begin position="2"/>
        <end position="69"/>
    </location>
</feature>
<dbReference type="Gene3D" id="3.20.20.140">
    <property type="entry name" value="Metal-dependent hydrolases"/>
    <property type="match status" value="2"/>
</dbReference>
<evidence type="ECO:0000256" key="4">
    <source>
        <dbReference type="ARBA" id="ARBA00022695"/>
    </source>
</evidence>
<reference evidence="9 10" key="1">
    <citation type="submission" date="2021-02" db="EMBL/GenBank/DDBJ databases">
        <title>Activity-based single-cell genomes from oceanic crustal fluid captures similar information to metagenomic and metatranscriptomic surveys with orders of magnitude less sampling.</title>
        <authorList>
            <person name="D'Angelo T.S."/>
            <person name="Orcutt B.N."/>
        </authorList>
    </citation>
    <scope>NUCLEOTIDE SEQUENCE [LARGE SCALE GENOMIC DNA]</scope>
    <source>
        <strain evidence="9">AH-315-G02</strain>
    </source>
</reference>
<evidence type="ECO:0000256" key="3">
    <source>
        <dbReference type="ARBA" id="ARBA00022679"/>
    </source>
</evidence>
<dbReference type="PANTHER" id="PTHR32294">
    <property type="entry name" value="DNA POLYMERASE III SUBUNIT ALPHA"/>
    <property type="match status" value="1"/>
</dbReference>
<dbReference type="Pfam" id="PF17657">
    <property type="entry name" value="DNA_pol3_finger"/>
    <property type="match status" value="1"/>
</dbReference>
<evidence type="ECO:0000256" key="5">
    <source>
        <dbReference type="ARBA" id="ARBA00022705"/>
    </source>
</evidence>
<dbReference type="InterPro" id="IPR040982">
    <property type="entry name" value="DNA_pol3_finger"/>
</dbReference>
<keyword evidence="4" id="KW-0548">Nucleotidyltransferase</keyword>
<dbReference type="InterPro" id="IPR004013">
    <property type="entry name" value="PHP_dom"/>
</dbReference>
<dbReference type="Pfam" id="PF01336">
    <property type="entry name" value="tRNA_anti-codon"/>
    <property type="match status" value="1"/>
</dbReference>
<dbReference type="Proteomes" id="UP000717534">
    <property type="component" value="Unassembled WGS sequence"/>
</dbReference>
<dbReference type="EMBL" id="JAFITO010000006">
    <property type="protein sequence ID" value="MBN4068170.1"/>
    <property type="molecule type" value="Genomic_DNA"/>
</dbReference>
<evidence type="ECO:0000256" key="1">
    <source>
        <dbReference type="ARBA" id="ARBA00004496"/>
    </source>
</evidence>
<keyword evidence="6" id="KW-0239">DNA-directed DNA polymerase</keyword>
<comment type="subcellular location">
    <subcellularLocation>
        <location evidence="1">Cytoplasm</location>
    </subcellularLocation>
</comment>
<evidence type="ECO:0000313" key="10">
    <source>
        <dbReference type="Proteomes" id="UP000717534"/>
    </source>
</evidence>
<comment type="catalytic activity">
    <reaction evidence="7">
        <text>DNA(n) + a 2'-deoxyribonucleoside 5'-triphosphate = DNA(n+1) + diphosphate</text>
        <dbReference type="Rhea" id="RHEA:22508"/>
        <dbReference type="Rhea" id="RHEA-COMP:17339"/>
        <dbReference type="Rhea" id="RHEA-COMP:17340"/>
        <dbReference type="ChEBI" id="CHEBI:33019"/>
        <dbReference type="ChEBI" id="CHEBI:61560"/>
        <dbReference type="ChEBI" id="CHEBI:173112"/>
        <dbReference type="EC" id="2.7.7.7"/>
    </reaction>
</comment>
<organism evidence="9 10">
    <name type="scientific">Desulfotalea psychrophila</name>
    <dbReference type="NCBI Taxonomy" id="84980"/>
    <lineage>
        <taxon>Bacteria</taxon>
        <taxon>Pseudomonadati</taxon>
        <taxon>Thermodesulfobacteriota</taxon>
        <taxon>Desulfobulbia</taxon>
        <taxon>Desulfobulbales</taxon>
        <taxon>Desulfocapsaceae</taxon>
        <taxon>Desulfotalea</taxon>
    </lineage>
</organism>
<protein>
    <recommendedName>
        <fullName evidence="2">DNA-directed DNA polymerase</fullName>
        <ecNumber evidence="2">2.7.7.7</ecNumber>
    </recommendedName>
</protein>
<dbReference type="Pfam" id="PF14579">
    <property type="entry name" value="HHH_6"/>
    <property type="match status" value="1"/>
</dbReference>
<dbReference type="InterPro" id="IPR004365">
    <property type="entry name" value="NA-bd_OB_tRNA"/>
</dbReference>
<evidence type="ECO:0000256" key="2">
    <source>
        <dbReference type="ARBA" id="ARBA00012417"/>
    </source>
</evidence>
<evidence type="ECO:0000259" key="8">
    <source>
        <dbReference type="SMART" id="SM00481"/>
    </source>
</evidence>
<sequence>MFPLSVRSYYSLMQGCSSPGKLCQRARDLGYSGLALTDLDSLAGLWSFLAACKYYKLSPVIGAELTDVKNKNKDSSGVICLAVNATGYSNLCNLLTKSLCDKKFLLEQELKEHSDGLVVLSSSFSLLRALQHSNVDLVANLGDRPTEQAGKLRKWAQQNGFPAVAVPAVVMAEKTEASLFHLIRAIRSNSRVEDTPYTLIDIPPVCLEAPTVYSERFAVWPEVMAATDHLAARCSFRGPDFGLVMPPWDGQKTGNKTGGRAVGSLRIAAYKGACMRYGTDLSEAVVERLEHELAVIDTMGFSSYFLVVRDIVYQSLNTTAMRSRRICGRGSGAASLVAYCLEITNICPVKHNLYFERFLHPGRTDPPDIDIDFAWDERNAILEQVLAEHAGHAAMVATIIRFQTRMAIRETAKAFGIPSGEIARISRGLSGNCSLHGDSLLASLQKMPAMAKESLTDIWPEIITLAAKLIGIPRHISVHPGGVVITPGLISDYVPVQFAAKGVPIIQWDKDGAEEAGLVKIDLLGNRSLGVIRDCIASIENSGRSFDEEYWQPEEDAQTCATIAAGKTMGCFYIESPAMRLLQKKAGSGDFEQLVLQSSIIRPAANDFVREYVRRLHGGKWEHLHPQLALVLNETFGLMVYQEDVSRVAVALAGFSHARADGLRKVMSKKDKLLRLKDYQCEFDKGCAERGVDKETRMQLWQMMMSFDGYSFCKPHSASYARVSYQAAYLKTHYPAEFMAAVISNQGGYYSTFAYVSEAKRLGVSVLPPCVNRSELRWKKEKGEKSIRVGLMSVKGLAVETMERIVARRKAGKYVSSVDFWQRVSPHKDESRALIQAGALDNVCPDNNRSRLFWELSQFHCLAKNQKNKTRSLFGLHLPPAPLLQPCEERELLRREYHVLGFLCREHPLLLYGEKLQGRTRACNLEQHKGKRICFAGWLLSGKLVSTKTGEVMEFLTFEDETGVVETVFFPKIYRRYARMLASGCAYMLQGIVEEEYGALTLTVHGLRKLCLPAVKARPPSLFQLPGHPVHRTVSLSC</sequence>
<gene>
    <name evidence="9" type="ORF">JYU06_01405</name>
</gene>
<dbReference type="InterPro" id="IPR003141">
    <property type="entry name" value="Pol/His_phosphatase_N"/>
</dbReference>
<dbReference type="EC" id="2.7.7.7" evidence="2"/>
<dbReference type="SMART" id="SM00481">
    <property type="entry name" value="POLIIIAc"/>
    <property type="match status" value="1"/>
</dbReference>
<dbReference type="CDD" id="cd07431">
    <property type="entry name" value="PHP_PolIIIA"/>
    <property type="match status" value="1"/>
</dbReference>
<evidence type="ECO:0000256" key="7">
    <source>
        <dbReference type="ARBA" id="ARBA00049244"/>
    </source>
</evidence>